<keyword evidence="3" id="KW-1185">Reference proteome</keyword>
<gene>
    <name evidence="2" type="ORF">SAMN06264849_101390</name>
</gene>
<dbReference type="Pfam" id="PF16291">
    <property type="entry name" value="DUF4937"/>
    <property type="match status" value="1"/>
</dbReference>
<dbReference type="InterPro" id="IPR032555">
    <property type="entry name" value="DUF4937"/>
</dbReference>
<dbReference type="InterPro" id="IPR011008">
    <property type="entry name" value="Dimeric_a/b-barrel"/>
</dbReference>
<accession>A0A521AWI2</accession>
<evidence type="ECO:0000259" key="1">
    <source>
        <dbReference type="Pfam" id="PF16291"/>
    </source>
</evidence>
<evidence type="ECO:0000313" key="3">
    <source>
        <dbReference type="Proteomes" id="UP000315636"/>
    </source>
</evidence>
<protein>
    <recommendedName>
        <fullName evidence="1">DUF4937 domain-containing protein</fullName>
    </recommendedName>
</protein>
<reference evidence="2 3" key="1">
    <citation type="submission" date="2017-05" db="EMBL/GenBank/DDBJ databases">
        <authorList>
            <person name="Varghese N."/>
            <person name="Submissions S."/>
        </authorList>
    </citation>
    <scope>NUCLEOTIDE SEQUENCE [LARGE SCALE GENOMIC DNA]</scope>
    <source>
        <strain evidence="2 3">DSM 45474</strain>
    </source>
</reference>
<dbReference type="AlphaFoldDB" id="A0A521AWI2"/>
<name>A0A521AWI2_9BACL</name>
<evidence type="ECO:0000313" key="2">
    <source>
        <dbReference type="EMBL" id="SMO39188.1"/>
    </source>
</evidence>
<dbReference type="RefSeq" id="WP_142504072.1">
    <property type="nucleotide sequence ID" value="NZ_FXTI01000001.1"/>
</dbReference>
<proteinExistence type="predicted"/>
<dbReference type="OrthoDB" id="2627153at2"/>
<dbReference type="EMBL" id="FXTI01000001">
    <property type="protein sequence ID" value="SMO39188.1"/>
    <property type="molecule type" value="Genomic_DNA"/>
</dbReference>
<feature type="domain" description="DUF4937" evidence="1">
    <location>
        <begin position="3"/>
        <end position="89"/>
    </location>
</feature>
<dbReference type="Proteomes" id="UP000315636">
    <property type="component" value="Unassembled WGS sequence"/>
</dbReference>
<dbReference type="SUPFAM" id="SSF54909">
    <property type="entry name" value="Dimeric alpha+beta barrel"/>
    <property type="match status" value="1"/>
</dbReference>
<sequence length="206" mass="23792">MFIKWIVCNVIPGETSLFSKCQEDWNALRYVGGFRGQIGGWDVKHSRSACIMGLWESQEAYQAFMRDFHDRIFCNSSQGETYDSIHINLSFGRKEFFEGGKTIAQNMSKGKVLCVSKWSIKPDQNEYFLEQVFPVWRQKLCKGNGFLGGLISQEKEKMERLLLITLWSKMKPGSIRLPEVDEGGSIVQKREERMVLLKESWCVIPC</sequence>
<organism evidence="2 3">
    <name type="scientific">Melghirimyces algeriensis</name>
    <dbReference type="NCBI Taxonomy" id="910412"/>
    <lineage>
        <taxon>Bacteria</taxon>
        <taxon>Bacillati</taxon>
        <taxon>Bacillota</taxon>
        <taxon>Bacilli</taxon>
        <taxon>Bacillales</taxon>
        <taxon>Thermoactinomycetaceae</taxon>
        <taxon>Melghirimyces</taxon>
    </lineage>
</organism>